<reference evidence="9 10" key="1">
    <citation type="journal article" date="2009" name="Int. J. Syst. Evol. Microbiol.">
        <title>Paenibacillus contaminans sp. nov., isolated from a contaminated laboratory plate.</title>
        <authorList>
            <person name="Chou J.H."/>
            <person name="Lee J.H."/>
            <person name="Lin M.C."/>
            <person name="Chang P.S."/>
            <person name="Arun A.B."/>
            <person name="Young C.C."/>
            <person name="Chen W.M."/>
        </authorList>
    </citation>
    <scope>NUCLEOTIDE SEQUENCE [LARGE SCALE GENOMIC DNA]</scope>
    <source>
        <strain evidence="9 10">CKOBP-6</strain>
    </source>
</reference>
<dbReference type="SUPFAM" id="SSF58104">
    <property type="entry name" value="Methyl-accepting chemotaxis protein (MCP) signaling domain"/>
    <property type="match status" value="1"/>
</dbReference>
<evidence type="ECO:0000256" key="5">
    <source>
        <dbReference type="ARBA" id="ARBA00029447"/>
    </source>
</evidence>
<dbReference type="Proteomes" id="UP000250369">
    <property type="component" value="Unassembled WGS sequence"/>
</dbReference>
<keyword evidence="4 6" id="KW-0807">Transducer</keyword>
<evidence type="ECO:0000256" key="4">
    <source>
        <dbReference type="ARBA" id="ARBA00023224"/>
    </source>
</evidence>
<proteinExistence type="inferred from homology"/>
<dbReference type="SMART" id="SM00283">
    <property type="entry name" value="MA"/>
    <property type="match status" value="1"/>
</dbReference>
<feature type="domain" description="Methyl-accepting transducer" evidence="7">
    <location>
        <begin position="128"/>
        <end position="385"/>
    </location>
</feature>
<dbReference type="PROSITE" id="PS50111">
    <property type="entry name" value="CHEMOTAXIS_TRANSDUC_2"/>
    <property type="match status" value="1"/>
</dbReference>
<evidence type="ECO:0000256" key="1">
    <source>
        <dbReference type="ARBA" id="ARBA00004236"/>
    </source>
</evidence>
<evidence type="ECO:0000313" key="10">
    <source>
        <dbReference type="Proteomes" id="UP000250369"/>
    </source>
</evidence>
<evidence type="ECO:0000256" key="2">
    <source>
        <dbReference type="ARBA" id="ARBA00022475"/>
    </source>
</evidence>
<dbReference type="AlphaFoldDB" id="A0A329M5K2"/>
<evidence type="ECO:0000259" key="7">
    <source>
        <dbReference type="PROSITE" id="PS50111"/>
    </source>
</evidence>
<evidence type="ECO:0000313" key="9">
    <source>
        <dbReference type="EMBL" id="RAV14436.1"/>
    </source>
</evidence>
<dbReference type="Gene3D" id="6.10.340.10">
    <property type="match status" value="1"/>
</dbReference>
<keyword evidence="3" id="KW-0472">Membrane</keyword>
<dbReference type="Pfam" id="PF00672">
    <property type="entry name" value="HAMP"/>
    <property type="match status" value="1"/>
</dbReference>
<keyword evidence="10" id="KW-1185">Reference proteome</keyword>
<dbReference type="SMART" id="SM00304">
    <property type="entry name" value="HAMP"/>
    <property type="match status" value="1"/>
</dbReference>
<dbReference type="PANTHER" id="PTHR32089">
    <property type="entry name" value="METHYL-ACCEPTING CHEMOTAXIS PROTEIN MCPB"/>
    <property type="match status" value="1"/>
</dbReference>
<dbReference type="InterPro" id="IPR003660">
    <property type="entry name" value="HAMP_dom"/>
</dbReference>
<dbReference type="CDD" id="cd06225">
    <property type="entry name" value="HAMP"/>
    <property type="match status" value="1"/>
</dbReference>
<keyword evidence="2" id="KW-1003">Cell membrane</keyword>
<name>A0A329M5K2_9BACL</name>
<protein>
    <submittedName>
        <fullName evidence="9">Methyl-accepting chemotaxis protein</fullName>
    </submittedName>
</protein>
<dbReference type="GO" id="GO:0005886">
    <property type="term" value="C:plasma membrane"/>
    <property type="evidence" value="ECO:0007669"/>
    <property type="project" value="UniProtKB-SubCell"/>
</dbReference>
<dbReference type="OrthoDB" id="2489132at2"/>
<sequence length="414" mass="45411">MGWFREKSFKRKLQIGCYTPVAVLSLLFIVFTQSWLSILLAVVFFGLCFPFISWLERALTEPIDNITRSAMSIAKGDFSQKVYINSDDAMGELADSFNKMIDRLKDILKETSTTSKVVAEASQDSFLQNKNLMEVIGQVTTSAGELAAGANQISEEVSNISVAIKDIETRVTDYAHSTKDMNMHSEKMVGLVDKGRNAVESQNEGMKRNVEATNMVSSAIDLLAKQANNISRITGTISDIAEQTNLLSLNASIEAARAGEHGKGFAVVAQEVRKLAVESTASTKEVFGLVRSIQQSIDQALHNIQTNESIVQAQTTLISETEKIFSEIVESIQFITQQIYVFAKESDLMLERAQTISATMENISAITEQSAAGTQEVSASMNEQIAAVQSMVKQSENMASSANQLQKAIQIFKL</sequence>
<evidence type="ECO:0000259" key="8">
    <source>
        <dbReference type="PROSITE" id="PS50885"/>
    </source>
</evidence>
<dbReference type="PANTHER" id="PTHR32089:SF114">
    <property type="entry name" value="METHYL-ACCEPTING CHEMOTAXIS PROTEIN MCPB"/>
    <property type="match status" value="1"/>
</dbReference>
<organism evidence="9 10">
    <name type="scientific">Paenibacillus contaminans</name>
    <dbReference type="NCBI Taxonomy" id="450362"/>
    <lineage>
        <taxon>Bacteria</taxon>
        <taxon>Bacillati</taxon>
        <taxon>Bacillota</taxon>
        <taxon>Bacilli</taxon>
        <taxon>Bacillales</taxon>
        <taxon>Paenibacillaceae</taxon>
        <taxon>Paenibacillus</taxon>
    </lineage>
</organism>
<comment type="subcellular location">
    <subcellularLocation>
        <location evidence="1">Cell membrane</location>
    </subcellularLocation>
</comment>
<dbReference type="GO" id="GO:0007165">
    <property type="term" value="P:signal transduction"/>
    <property type="evidence" value="ECO:0007669"/>
    <property type="project" value="UniProtKB-KW"/>
</dbReference>
<evidence type="ECO:0000256" key="6">
    <source>
        <dbReference type="PROSITE-ProRule" id="PRU00284"/>
    </source>
</evidence>
<gene>
    <name evidence="9" type="ORF">DQG23_31600</name>
</gene>
<comment type="similarity">
    <text evidence="5">Belongs to the methyl-accepting chemotaxis (MCP) protein family.</text>
</comment>
<dbReference type="InterPro" id="IPR004089">
    <property type="entry name" value="MCPsignal_dom"/>
</dbReference>
<dbReference type="Gene3D" id="1.10.287.950">
    <property type="entry name" value="Methyl-accepting chemotaxis protein"/>
    <property type="match status" value="1"/>
</dbReference>
<feature type="domain" description="HAMP" evidence="8">
    <location>
        <begin position="57"/>
        <end position="109"/>
    </location>
</feature>
<dbReference type="EMBL" id="QMFB01000026">
    <property type="protein sequence ID" value="RAV14436.1"/>
    <property type="molecule type" value="Genomic_DNA"/>
</dbReference>
<accession>A0A329M5K2</accession>
<dbReference type="Pfam" id="PF00015">
    <property type="entry name" value="MCPsignal"/>
    <property type="match status" value="1"/>
</dbReference>
<evidence type="ECO:0000256" key="3">
    <source>
        <dbReference type="ARBA" id="ARBA00023136"/>
    </source>
</evidence>
<dbReference type="PROSITE" id="PS50885">
    <property type="entry name" value="HAMP"/>
    <property type="match status" value="1"/>
</dbReference>
<dbReference type="RefSeq" id="WP_113035019.1">
    <property type="nucleotide sequence ID" value="NZ_QMFB01000026.1"/>
</dbReference>
<comment type="caution">
    <text evidence="9">The sequence shown here is derived from an EMBL/GenBank/DDBJ whole genome shotgun (WGS) entry which is preliminary data.</text>
</comment>